<feature type="domain" description="AB hydrolase-1" evidence="1">
    <location>
        <begin position="60"/>
        <end position="302"/>
    </location>
</feature>
<dbReference type="PANTHER" id="PTHR43798:SF33">
    <property type="entry name" value="HYDROLASE, PUTATIVE (AFU_ORTHOLOGUE AFUA_2G14860)-RELATED"/>
    <property type="match status" value="1"/>
</dbReference>
<evidence type="ECO:0000259" key="1">
    <source>
        <dbReference type="Pfam" id="PF00561"/>
    </source>
</evidence>
<dbReference type="PRINTS" id="PR00412">
    <property type="entry name" value="EPOXHYDRLASE"/>
</dbReference>
<dbReference type="PRINTS" id="PR00111">
    <property type="entry name" value="ABHYDROLASE"/>
</dbReference>
<dbReference type="Pfam" id="PF00561">
    <property type="entry name" value="Abhydrolase_1"/>
    <property type="match status" value="1"/>
</dbReference>
<dbReference type="GO" id="GO:0016020">
    <property type="term" value="C:membrane"/>
    <property type="evidence" value="ECO:0007669"/>
    <property type="project" value="TreeGrafter"/>
</dbReference>
<dbReference type="AlphaFoldDB" id="A0A254TJI7"/>
<name>A0A254TJI7_9BURK</name>
<dbReference type="Proteomes" id="UP000197535">
    <property type="component" value="Unassembled WGS sequence"/>
</dbReference>
<dbReference type="SUPFAM" id="SSF53474">
    <property type="entry name" value="alpha/beta-Hydrolases"/>
    <property type="match status" value="1"/>
</dbReference>
<dbReference type="PANTHER" id="PTHR43798">
    <property type="entry name" value="MONOACYLGLYCEROL LIPASE"/>
    <property type="match status" value="1"/>
</dbReference>
<keyword evidence="2" id="KW-0378">Hydrolase</keyword>
<proteinExistence type="predicted"/>
<comment type="caution">
    <text evidence="2">The sequence shown here is derived from an EMBL/GenBank/DDBJ whole genome shotgun (WGS) entry which is preliminary data.</text>
</comment>
<dbReference type="InterPro" id="IPR000073">
    <property type="entry name" value="AB_hydrolase_1"/>
</dbReference>
<keyword evidence="3" id="KW-1185">Reference proteome</keyword>
<organism evidence="2 3">
    <name type="scientific">Noviherbaspirillum denitrificans</name>
    <dbReference type="NCBI Taxonomy" id="1968433"/>
    <lineage>
        <taxon>Bacteria</taxon>
        <taxon>Pseudomonadati</taxon>
        <taxon>Pseudomonadota</taxon>
        <taxon>Betaproteobacteria</taxon>
        <taxon>Burkholderiales</taxon>
        <taxon>Oxalobacteraceae</taxon>
        <taxon>Noviherbaspirillum</taxon>
    </lineage>
</organism>
<reference evidence="2 3" key="1">
    <citation type="submission" date="2016-02" db="EMBL/GenBank/DDBJ databases">
        <authorList>
            <person name="Wen L."/>
            <person name="He K."/>
            <person name="Yang H."/>
        </authorList>
    </citation>
    <scope>NUCLEOTIDE SEQUENCE [LARGE SCALE GENOMIC DNA]</scope>
    <source>
        <strain evidence="2 3">TSA40</strain>
    </source>
</reference>
<evidence type="ECO:0000313" key="2">
    <source>
        <dbReference type="EMBL" id="OWW22789.1"/>
    </source>
</evidence>
<accession>A0A254TJI7</accession>
<dbReference type="GO" id="GO:0016787">
    <property type="term" value="F:hydrolase activity"/>
    <property type="evidence" value="ECO:0007669"/>
    <property type="project" value="UniProtKB-KW"/>
</dbReference>
<protein>
    <submittedName>
        <fullName evidence="2">Alpha/beta hydrolase</fullName>
    </submittedName>
</protein>
<dbReference type="InterPro" id="IPR000639">
    <property type="entry name" value="Epox_hydrolase-like"/>
</dbReference>
<gene>
    <name evidence="2" type="ORF">AYR66_10695</name>
</gene>
<sequence length="335" mass="36923">MRANPRRNTALLAAGIALAAAAYTVRQRTREAENDTPPAGKFVEVDGIRLHYVERGSGQPVVLLHGDGSLIQDFEISGLIDLASKKYRVIAFDRPGYGYSDRPRTTIWTPQAQATLLHHALDQIGVSQPIVVGHSWGAMVAVALGLDYPDDVKSLVLMSGYYYPTARLDVPLLSPPAIPLIGDLMRYTVSPLIGRMIWPMMKKRIFSPAEVPHKFEARFPVWMTLRPASLRAAAAETALMIPSAFALRHRYHELTMPVVIMAGDGDKHVDSRTQSEQLHRELPHSSYHVTHGAGHMLHHFAPDEVLGAIDQASTALAAEQRGEHRHIFPAPAQAI</sequence>
<dbReference type="Gene3D" id="3.40.50.1820">
    <property type="entry name" value="alpha/beta hydrolase"/>
    <property type="match status" value="1"/>
</dbReference>
<dbReference type="InterPro" id="IPR029058">
    <property type="entry name" value="AB_hydrolase_fold"/>
</dbReference>
<evidence type="ECO:0000313" key="3">
    <source>
        <dbReference type="Proteomes" id="UP000197535"/>
    </source>
</evidence>
<dbReference type="EMBL" id="LSTO01000001">
    <property type="protein sequence ID" value="OWW22789.1"/>
    <property type="molecule type" value="Genomic_DNA"/>
</dbReference>
<dbReference type="InterPro" id="IPR050266">
    <property type="entry name" value="AB_hydrolase_sf"/>
</dbReference>